<organism evidence="13 14">
    <name type="scientific">Actinoallomurus vinaceus</name>
    <dbReference type="NCBI Taxonomy" id="1080074"/>
    <lineage>
        <taxon>Bacteria</taxon>
        <taxon>Bacillati</taxon>
        <taxon>Actinomycetota</taxon>
        <taxon>Actinomycetes</taxon>
        <taxon>Streptosporangiales</taxon>
        <taxon>Thermomonosporaceae</taxon>
        <taxon>Actinoallomurus</taxon>
    </lineage>
</organism>
<dbReference type="Proteomes" id="UP001501442">
    <property type="component" value="Unassembled WGS sequence"/>
</dbReference>
<keyword evidence="14" id="KW-1185">Reference proteome</keyword>
<evidence type="ECO:0000256" key="2">
    <source>
        <dbReference type="ARBA" id="ARBA00012438"/>
    </source>
</evidence>
<dbReference type="Gene3D" id="3.30.565.10">
    <property type="entry name" value="Histidine kinase-like ATPase, C-terminal domain"/>
    <property type="match status" value="1"/>
</dbReference>
<evidence type="ECO:0000256" key="8">
    <source>
        <dbReference type="ARBA" id="ARBA00023012"/>
    </source>
</evidence>
<dbReference type="CDD" id="cd16917">
    <property type="entry name" value="HATPase_UhpB-NarQ-NarX-like"/>
    <property type="match status" value="1"/>
</dbReference>
<name>A0ABP8U4E7_9ACTN</name>
<dbReference type="EMBL" id="BAABHK010000002">
    <property type="protein sequence ID" value="GAA4623457.1"/>
    <property type="molecule type" value="Genomic_DNA"/>
</dbReference>
<feature type="domain" description="DUF7134" evidence="12">
    <location>
        <begin position="49"/>
        <end position="203"/>
    </location>
</feature>
<dbReference type="GO" id="GO:0016301">
    <property type="term" value="F:kinase activity"/>
    <property type="evidence" value="ECO:0007669"/>
    <property type="project" value="UniProtKB-KW"/>
</dbReference>
<dbReference type="SUPFAM" id="SSF55874">
    <property type="entry name" value="ATPase domain of HSP90 chaperone/DNA topoisomerase II/histidine kinase"/>
    <property type="match status" value="1"/>
</dbReference>
<evidence type="ECO:0000313" key="14">
    <source>
        <dbReference type="Proteomes" id="UP001501442"/>
    </source>
</evidence>
<evidence type="ECO:0000256" key="1">
    <source>
        <dbReference type="ARBA" id="ARBA00000085"/>
    </source>
</evidence>
<evidence type="ECO:0000256" key="4">
    <source>
        <dbReference type="ARBA" id="ARBA00022679"/>
    </source>
</evidence>
<evidence type="ECO:0000259" key="11">
    <source>
        <dbReference type="Pfam" id="PF07730"/>
    </source>
</evidence>
<comment type="caution">
    <text evidence="13">The sequence shown here is derived from an EMBL/GenBank/DDBJ whole genome shotgun (WGS) entry which is preliminary data.</text>
</comment>
<keyword evidence="4" id="KW-0808">Transferase</keyword>
<keyword evidence="7" id="KW-0067">ATP-binding</keyword>
<evidence type="ECO:0000256" key="5">
    <source>
        <dbReference type="ARBA" id="ARBA00022741"/>
    </source>
</evidence>
<dbReference type="InterPro" id="IPR011712">
    <property type="entry name" value="Sig_transdc_His_kin_sub3_dim/P"/>
</dbReference>
<keyword evidence="6 13" id="KW-0418">Kinase</keyword>
<reference evidence="14" key="1">
    <citation type="journal article" date="2019" name="Int. J. Syst. Evol. Microbiol.">
        <title>The Global Catalogue of Microorganisms (GCM) 10K type strain sequencing project: providing services to taxonomists for standard genome sequencing and annotation.</title>
        <authorList>
            <consortium name="The Broad Institute Genomics Platform"/>
            <consortium name="The Broad Institute Genome Sequencing Center for Infectious Disease"/>
            <person name="Wu L."/>
            <person name="Ma J."/>
        </authorList>
    </citation>
    <scope>NUCLEOTIDE SEQUENCE [LARGE SCALE GENOMIC DNA]</scope>
    <source>
        <strain evidence="14">JCM 17939</strain>
    </source>
</reference>
<evidence type="ECO:0000256" key="9">
    <source>
        <dbReference type="SAM" id="MobiDB-lite"/>
    </source>
</evidence>
<protein>
    <recommendedName>
        <fullName evidence="2">histidine kinase</fullName>
        <ecNumber evidence="2">2.7.13.3</ecNumber>
    </recommendedName>
</protein>
<dbReference type="PANTHER" id="PTHR24421:SF10">
    <property type="entry name" value="NITRATE_NITRITE SENSOR PROTEIN NARQ"/>
    <property type="match status" value="1"/>
</dbReference>
<sequence length="451" mass="47477">MSGIAAPLSAFYCGRSMPRLLPGANGGASGCGYRGRVSPLTEVRRVAGCHPFLSDGLLAAAVYALALWVPSGPHDVGPDPSTWQMAVFGALAAGPLTVRRRWPTAALAFTLAGTACYLAVDGKEGPLLLAPMIAVYTVALRGARRTTVMTAAASGFVLIIAKLVGVARDPAVHGLVLFDPRLVSVIAQIALATAVGDAVRNRRAYVAAIEERVRRAERTREEEAERRVIEERLRIARELHDVLAHHVALINVQAEVAAYVMETDPDQAREALSHVRRAGQEVLDDLGATVSLLRRPNAQLESAPEPAPGLDRLPGLLEAFAAGGLTVDLRVVGERRELPATVDLAAYRIVQEALTNVHKHAGDAPATLRIAYTPRELRVEITDSGPGGSAPGEGTGHGLLGMRERAYSVGGAFEAGPRPEGGFRVHAVLPSADHSPRPVSPPARAAGTGPA</sequence>
<feature type="region of interest" description="Disordered" evidence="9">
    <location>
        <begin position="418"/>
        <end position="451"/>
    </location>
</feature>
<dbReference type="PANTHER" id="PTHR24421">
    <property type="entry name" value="NITRATE/NITRITE SENSOR PROTEIN NARX-RELATED"/>
    <property type="match status" value="1"/>
</dbReference>
<comment type="catalytic activity">
    <reaction evidence="1">
        <text>ATP + protein L-histidine = ADP + protein N-phospho-L-histidine.</text>
        <dbReference type="EC" id="2.7.13.3"/>
    </reaction>
</comment>
<keyword evidence="3" id="KW-0597">Phosphoprotein</keyword>
<feature type="compositionally biased region" description="Low complexity" evidence="9">
    <location>
        <begin position="442"/>
        <end position="451"/>
    </location>
</feature>
<evidence type="ECO:0000313" key="13">
    <source>
        <dbReference type="EMBL" id="GAA4623457.1"/>
    </source>
</evidence>
<evidence type="ECO:0000259" key="10">
    <source>
        <dbReference type="Pfam" id="PF02518"/>
    </source>
</evidence>
<accession>A0ABP8U4E7</accession>
<dbReference type="Pfam" id="PF23539">
    <property type="entry name" value="DUF7134"/>
    <property type="match status" value="1"/>
</dbReference>
<dbReference type="InterPro" id="IPR003594">
    <property type="entry name" value="HATPase_dom"/>
</dbReference>
<feature type="domain" description="Histidine kinase/HSP90-like ATPase" evidence="10">
    <location>
        <begin position="345"/>
        <end position="431"/>
    </location>
</feature>
<evidence type="ECO:0000256" key="6">
    <source>
        <dbReference type="ARBA" id="ARBA00022777"/>
    </source>
</evidence>
<gene>
    <name evidence="13" type="ORF">GCM10023196_019710</name>
</gene>
<evidence type="ECO:0000256" key="7">
    <source>
        <dbReference type="ARBA" id="ARBA00022840"/>
    </source>
</evidence>
<proteinExistence type="predicted"/>
<dbReference type="Pfam" id="PF02518">
    <property type="entry name" value="HATPase_c"/>
    <property type="match status" value="1"/>
</dbReference>
<dbReference type="InterPro" id="IPR055558">
    <property type="entry name" value="DUF7134"/>
</dbReference>
<keyword evidence="8" id="KW-0902">Two-component regulatory system</keyword>
<dbReference type="Gene3D" id="1.20.5.1930">
    <property type="match status" value="1"/>
</dbReference>
<evidence type="ECO:0000259" key="12">
    <source>
        <dbReference type="Pfam" id="PF23539"/>
    </source>
</evidence>
<dbReference type="InterPro" id="IPR050482">
    <property type="entry name" value="Sensor_HK_TwoCompSys"/>
</dbReference>
<dbReference type="Pfam" id="PF07730">
    <property type="entry name" value="HisKA_3"/>
    <property type="match status" value="1"/>
</dbReference>
<dbReference type="EC" id="2.7.13.3" evidence="2"/>
<feature type="domain" description="Signal transduction histidine kinase subgroup 3 dimerisation and phosphoacceptor" evidence="11">
    <location>
        <begin position="231"/>
        <end position="296"/>
    </location>
</feature>
<keyword evidence="5" id="KW-0547">Nucleotide-binding</keyword>
<evidence type="ECO:0000256" key="3">
    <source>
        <dbReference type="ARBA" id="ARBA00022553"/>
    </source>
</evidence>
<dbReference type="InterPro" id="IPR036890">
    <property type="entry name" value="HATPase_C_sf"/>
</dbReference>